<protein>
    <recommendedName>
        <fullName evidence="3">DUF4238 domain-containing protein</fullName>
    </recommendedName>
</protein>
<dbReference type="OrthoDB" id="5918636at2"/>
<proteinExistence type="predicted"/>
<dbReference type="RefSeq" id="WP_089217349.1">
    <property type="nucleotide sequence ID" value="NZ_FZPA01000020.1"/>
</dbReference>
<accession>A0A239L959</accession>
<sequence>MTVSKRHHYTPRYYLRRFENADGALWRLDHETGVVTSGNNERFGFKNRWNTLRNPPTGYASDWAEKQIAVIDGFASKIIAEILDGRFPADISKLAVAISFMHHNQPRLRRELEAVHADKVGHWSEDHWLVVRLKTALDNWRTYVPLCYAVNVIPPERDQRFLTSSNPLIDFNNKPTMLLPLSSRHCLFLSNDPAHANFCPQFTTCDVEMVAGINRMTRKNAWQYLYSCSSSFSE</sequence>
<dbReference type="EMBL" id="FZPA01000020">
    <property type="protein sequence ID" value="SNT26209.1"/>
    <property type="molecule type" value="Genomic_DNA"/>
</dbReference>
<dbReference type="Pfam" id="PF14022">
    <property type="entry name" value="DUF4238"/>
    <property type="match status" value="1"/>
</dbReference>
<evidence type="ECO:0000313" key="2">
    <source>
        <dbReference type="Proteomes" id="UP000198339"/>
    </source>
</evidence>
<evidence type="ECO:0008006" key="3">
    <source>
        <dbReference type="Google" id="ProtNLM"/>
    </source>
</evidence>
<name>A0A239L959_9SPHN</name>
<gene>
    <name evidence="1" type="ORF">SAMN06295955_1209</name>
</gene>
<reference evidence="1 2" key="1">
    <citation type="submission" date="2017-06" db="EMBL/GenBank/DDBJ databases">
        <authorList>
            <person name="Kim H.J."/>
            <person name="Triplett B.A."/>
        </authorList>
    </citation>
    <scope>NUCLEOTIDE SEQUENCE [LARGE SCALE GENOMIC DNA]</scope>
    <source>
        <strain evidence="1 2">DS15</strain>
    </source>
</reference>
<dbReference type="Proteomes" id="UP000198339">
    <property type="component" value="Unassembled WGS sequence"/>
</dbReference>
<evidence type="ECO:0000313" key="1">
    <source>
        <dbReference type="EMBL" id="SNT26209.1"/>
    </source>
</evidence>
<keyword evidence="2" id="KW-1185">Reference proteome</keyword>
<organism evidence="1 2">
    <name type="scientific">Sphingopyxis indica</name>
    <dbReference type="NCBI Taxonomy" id="436663"/>
    <lineage>
        <taxon>Bacteria</taxon>
        <taxon>Pseudomonadati</taxon>
        <taxon>Pseudomonadota</taxon>
        <taxon>Alphaproteobacteria</taxon>
        <taxon>Sphingomonadales</taxon>
        <taxon>Sphingomonadaceae</taxon>
        <taxon>Sphingopyxis</taxon>
    </lineage>
</organism>
<dbReference type="InterPro" id="IPR025332">
    <property type="entry name" value="DUF4238"/>
</dbReference>
<dbReference type="AlphaFoldDB" id="A0A239L959"/>